<dbReference type="GO" id="GO:0010387">
    <property type="term" value="P:COP9 signalosome assembly"/>
    <property type="evidence" value="ECO:0007669"/>
    <property type="project" value="InterPro"/>
</dbReference>
<sequence>MRTLKGVTGSAPKTTLSRYLQNVSLVIGLRALLLTGTSSFTSDMNGRPTRCFATSFALCIPYSVLLEELDMQNLRTLEDLIIEVIYADIVHGKLDQKNQQLEVDYALGRDIRPEAVPEIVSVLQDWCTGCEAMLQSIETQISKANQNKENNIRIKHQIEQEVRSSNGYSGKH</sequence>
<name>K1PMA6_MAGGI</name>
<dbReference type="InterPro" id="IPR041481">
    <property type="entry name" value="CSN7_helixI"/>
</dbReference>
<evidence type="ECO:0000256" key="6">
    <source>
        <dbReference type="ARBA" id="ARBA00023242"/>
    </source>
</evidence>
<dbReference type="InParanoid" id="K1PMA6"/>
<dbReference type="PANTHER" id="PTHR15350:SF5">
    <property type="entry name" value="COP9 SIGNALOSOME COMPLEX SUBUNIT 7"/>
    <property type="match status" value="1"/>
</dbReference>
<dbReference type="PANTHER" id="PTHR15350">
    <property type="entry name" value="COP9 SIGNALOSOME COMPLEX SUBUNIT 7/DENDRITIC CELL PROTEIN GA17"/>
    <property type="match status" value="1"/>
</dbReference>
<comment type="subcellular location">
    <subcellularLocation>
        <location evidence="2">Cytoplasm</location>
    </subcellularLocation>
    <subcellularLocation>
        <location evidence="1">Nucleus</location>
    </subcellularLocation>
</comment>
<proteinExistence type="inferred from homology"/>
<dbReference type="GO" id="GO:0005737">
    <property type="term" value="C:cytoplasm"/>
    <property type="evidence" value="ECO:0007669"/>
    <property type="project" value="UniProtKB-SubCell"/>
</dbReference>
<organism evidence="7">
    <name type="scientific">Magallana gigas</name>
    <name type="common">Pacific oyster</name>
    <name type="synonym">Crassostrea gigas</name>
    <dbReference type="NCBI Taxonomy" id="29159"/>
    <lineage>
        <taxon>Eukaryota</taxon>
        <taxon>Metazoa</taxon>
        <taxon>Spiralia</taxon>
        <taxon>Lophotrochozoa</taxon>
        <taxon>Mollusca</taxon>
        <taxon>Bivalvia</taxon>
        <taxon>Autobranchia</taxon>
        <taxon>Pteriomorphia</taxon>
        <taxon>Ostreida</taxon>
        <taxon>Ostreoidea</taxon>
        <taxon>Ostreidae</taxon>
        <taxon>Magallana</taxon>
    </lineage>
</organism>
<evidence type="ECO:0000256" key="2">
    <source>
        <dbReference type="ARBA" id="ARBA00004496"/>
    </source>
</evidence>
<dbReference type="Pfam" id="PF01399">
    <property type="entry name" value="PCI"/>
    <property type="match status" value="1"/>
</dbReference>
<dbReference type="InterPro" id="IPR000717">
    <property type="entry name" value="PCI_dom"/>
</dbReference>
<gene>
    <name evidence="7" type="ORF">CGI_10000552</name>
</gene>
<evidence type="ECO:0000313" key="7">
    <source>
        <dbReference type="EMBL" id="EKC17570.1"/>
    </source>
</evidence>
<dbReference type="EMBL" id="JH822620">
    <property type="protein sequence ID" value="EKC17570.1"/>
    <property type="molecule type" value="Genomic_DNA"/>
</dbReference>
<keyword evidence="4" id="KW-0963">Cytoplasm</keyword>
<dbReference type="Pfam" id="PF18392">
    <property type="entry name" value="CSN7a_helixI"/>
    <property type="match status" value="1"/>
</dbReference>
<dbReference type="HOGENOM" id="CLU_1556752_0_0_1"/>
<protein>
    <submittedName>
        <fullName evidence="7">COP9 signalosome complex subunit 7b</fullName>
    </submittedName>
</protein>
<keyword evidence="6" id="KW-0539">Nucleus</keyword>
<dbReference type="SMART" id="SM00088">
    <property type="entry name" value="PINT"/>
    <property type="match status" value="1"/>
</dbReference>
<reference evidence="7" key="1">
    <citation type="journal article" date="2012" name="Nature">
        <title>The oyster genome reveals stress adaptation and complexity of shell formation.</title>
        <authorList>
            <person name="Zhang G."/>
            <person name="Fang X."/>
            <person name="Guo X."/>
            <person name="Li L."/>
            <person name="Luo R."/>
            <person name="Xu F."/>
            <person name="Yang P."/>
            <person name="Zhang L."/>
            <person name="Wang X."/>
            <person name="Qi H."/>
            <person name="Xiong Z."/>
            <person name="Que H."/>
            <person name="Xie Y."/>
            <person name="Holland P.W."/>
            <person name="Paps J."/>
            <person name="Zhu Y."/>
            <person name="Wu F."/>
            <person name="Chen Y."/>
            <person name="Wang J."/>
            <person name="Peng C."/>
            <person name="Meng J."/>
            <person name="Yang L."/>
            <person name="Liu J."/>
            <person name="Wen B."/>
            <person name="Zhang N."/>
            <person name="Huang Z."/>
            <person name="Zhu Q."/>
            <person name="Feng Y."/>
            <person name="Mount A."/>
            <person name="Hedgecock D."/>
            <person name="Xu Z."/>
            <person name="Liu Y."/>
            <person name="Domazet-Loso T."/>
            <person name="Du Y."/>
            <person name="Sun X."/>
            <person name="Zhang S."/>
            <person name="Liu B."/>
            <person name="Cheng P."/>
            <person name="Jiang X."/>
            <person name="Li J."/>
            <person name="Fan D."/>
            <person name="Wang W."/>
            <person name="Fu W."/>
            <person name="Wang T."/>
            <person name="Wang B."/>
            <person name="Zhang J."/>
            <person name="Peng Z."/>
            <person name="Li Y."/>
            <person name="Li N."/>
            <person name="Wang J."/>
            <person name="Chen M."/>
            <person name="He Y."/>
            <person name="Tan F."/>
            <person name="Song X."/>
            <person name="Zheng Q."/>
            <person name="Huang R."/>
            <person name="Yang H."/>
            <person name="Du X."/>
            <person name="Chen L."/>
            <person name="Yang M."/>
            <person name="Gaffney P.M."/>
            <person name="Wang S."/>
            <person name="Luo L."/>
            <person name="She Z."/>
            <person name="Ming Y."/>
            <person name="Huang W."/>
            <person name="Zhang S."/>
            <person name="Huang B."/>
            <person name="Zhang Y."/>
            <person name="Qu T."/>
            <person name="Ni P."/>
            <person name="Miao G."/>
            <person name="Wang J."/>
            <person name="Wang Q."/>
            <person name="Steinberg C.E."/>
            <person name="Wang H."/>
            <person name="Li N."/>
            <person name="Qian L."/>
            <person name="Zhang G."/>
            <person name="Li Y."/>
            <person name="Yang H."/>
            <person name="Liu X."/>
            <person name="Wang J."/>
            <person name="Yin Y."/>
            <person name="Wang J."/>
        </authorList>
    </citation>
    <scope>NUCLEOTIDE SEQUENCE [LARGE SCALE GENOMIC DNA]</scope>
    <source>
        <strain evidence="7">05x7-T-G4-1.051#20</strain>
    </source>
</reference>
<evidence type="ECO:0000256" key="1">
    <source>
        <dbReference type="ARBA" id="ARBA00004123"/>
    </source>
</evidence>
<evidence type="ECO:0000256" key="4">
    <source>
        <dbReference type="ARBA" id="ARBA00022490"/>
    </source>
</evidence>
<accession>K1PMA6</accession>
<evidence type="ECO:0000256" key="3">
    <source>
        <dbReference type="ARBA" id="ARBA00008482"/>
    </source>
</evidence>
<dbReference type="AlphaFoldDB" id="K1PMA6"/>
<comment type="similarity">
    <text evidence="3">Belongs to the CSN7/EIF3M family. CSN7 subfamily.</text>
</comment>
<keyword evidence="5" id="KW-0736">Signalosome</keyword>
<dbReference type="GO" id="GO:0008180">
    <property type="term" value="C:COP9 signalosome"/>
    <property type="evidence" value="ECO:0007669"/>
    <property type="project" value="UniProtKB-KW"/>
</dbReference>
<evidence type="ECO:0000256" key="5">
    <source>
        <dbReference type="ARBA" id="ARBA00022790"/>
    </source>
</evidence>
<dbReference type="InterPro" id="IPR045237">
    <property type="entry name" value="COPS7/eIF3m"/>
</dbReference>